<evidence type="ECO:0000259" key="5">
    <source>
        <dbReference type="PROSITE" id="PS50166"/>
    </source>
</evidence>
<dbReference type="EMBL" id="JBANMG010000005">
    <property type="protein sequence ID" value="KAK6952668.1"/>
    <property type="molecule type" value="Genomic_DNA"/>
</dbReference>
<feature type="region of interest" description="Disordered" evidence="4">
    <location>
        <begin position="391"/>
        <end position="444"/>
    </location>
</feature>
<dbReference type="SUPFAM" id="SSF50978">
    <property type="entry name" value="WD40 repeat-like"/>
    <property type="match status" value="1"/>
</dbReference>
<accession>A0AAX6MJ17</accession>
<dbReference type="InterPro" id="IPR001494">
    <property type="entry name" value="Importin-beta_N"/>
</dbReference>
<comment type="caution">
    <text evidence="6">The sequence shown here is derived from an EMBL/GenBank/DDBJ whole genome shotgun (WGS) entry which is preliminary data.</text>
</comment>
<dbReference type="GO" id="GO:0031267">
    <property type="term" value="F:small GTPase binding"/>
    <property type="evidence" value="ECO:0007669"/>
    <property type="project" value="InterPro"/>
</dbReference>
<feature type="compositionally biased region" description="Low complexity" evidence="4">
    <location>
        <begin position="423"/>
        <end position="434"/>
    </location>
</feature>
<dbReference type="Gene3D" id="2.130.10.10">
    <property type="entry name" value="YVTN repeat-like/Quinoprotein amine dehydrogenase"/>
    <property type="match status" value="1"/>
</dbReference>
<feature type="compositionally biased region" description="Polar residues" evidence="4">
    <location>
        <begin position="435"/>
        <end position="444"/>
    </location>
</feature>
<dbReference type="GO" id="GO:0006611">
    <property type="term" value="P:protein export from nucleus"/>
    <property type="evidence" value="ECO:0007669"/>
    <property type="project" value="InterPro"/>
</dbReference>
<dbReference type="InterPro" id="IPR045478">
    <property type="entry name" value="Exportin-5_C"/>
</dbReference>
<gene>
    <name evidence="6" type="ORF">Daesc_004959</name>
</gene>
<dbReference type="Proteomes" id="UP001369815">
    <property type="component" value="Unassembled WGS sequence"/>
</dbReference>
<dbReference type="InterPro" id="IPR013598">
    <property type="entry name" value="Exportin-1/Importin-b-like"/>
</dbReference>
<feature type="compositionally biased region" description="Basic and acidic residues" evidence="4">
    <location>
        <begin position="405"/>
        <end position="415"/>
    </location>
</feature>
<name>A0AAX6MJ17_9PEZI</name>
<organism evidence="6 7">
    <name type="scientific">Daldinia eschscholtzii</name>
    <dbReference type="NCBI Taxonomy" id="292717"/>
    <lineage>
        <taxon>Eukaryota</taxon>
        <taxon>Fungi</taxon>
        <taxon>Dikarya</taxon>
        <taxon>Ascomycota</taxon>
        <taxon>Pezizomycotina</taxon>
        <taxon>Sordariomycetes</taxon>
        <taxon>Xylariomycetidae</taxon>
        <taxon>Xylariales</taxon>
        <taxon>Hypoxylaceae</taxon>
        <taxon>Daldinia</taxon>
    </lineage>
</organism>
<feature type="compositionally biased region" description="Polar residues" evidence="4">
    <location>
        <begin position="391"/>
        <end position="400"/>
    </location>
</feature>
<dbReference type="InterPro" id="IPR016024">
    <property type="entry name" value="ARM-type_fold"/>
</dbReference>
<evidence type="ECO:0000256" key="1">
    <source>
        <dbReference type="ARBA" id="ARBA00009466"/>
    </source>
</evidence>
<dbReference type="GO" id="GO:0006405">
    <property type="term" value="P:RNA export from nucleus"/>
    <property type="evidence" value="ECO:0007669"/>
    <property type="project" value="TreeGrafter"/>
</dbReference>
<keyword evidence="2" id="KW-0819">tRNA processing</keyword>
<dbReference type="GO" id="GO:0005634">
    <property type="term" value="C:nucleus"/>
    <property type="evidence" value="ECO:0007669"/>
    <property type="project" value="TreeGrafter"/>
</dbReference>
<feature type="region of interest" description="Disordered" evidence="4">
    <location>
        <begin position="1649"/>
        <end position="1685"/>
    </location>
</feature>
<dbReference type="Pfam" id="PF08389">
    <property type="entry name" value="Xpo1"/>
    <property type="match status" value="1"/>
</dbReference>
<dbReference type="PROSITE" id="PS50166">
    <property type="entry name" value="IMPORTIN_B_NT"/>
    <property type="match status" value="1"/>
</dbReference>
<comment type="similarity">
    <text evidence="1">Belongs to the exportin family.</text>
</comment>
<dbReference type="GO" id="GO:0003723">
    <property type="term" value="F:RNA binding"/>
    <property type="evidence" value="ECO:0007669"/>
    <property type="project" value="TreeGrafter"/>
</dbReference>
<dbReference type="GO" id="GO:0005737">
    <property type="term" value="C:cytoplasm"/>
    <property type="evidence" value="ECO:0007669"/>
    <property type="project" value="TreeGrafter"/>
</dbReference>
<reference evidence="6 7" key="1">
    <citation type="journal article" date="2024" name="Front Chem Biol">
        <title>Unveiling the potential of Daldinia eschscholtzii MFLUCC 19-0629 through bioactivity and bioinformatics studies for enhanced sustainable agriculture production.</title>
        <authorList>
            <person name="Brooks S."/>
            <person name="Weaver J.A."/>
            <person name="Klomchit A."/>
            <person name="Alharthi S.A."/>
            <person name="Onlamun T."/>
            <person name="Nurani R."/>
            <person name="Vong T.K."/>
            <person name="Alberti F."/>
            <person name="Greco C."/>
        </authorList>
    </citation>
    <scope>NUCLEOTIDE SEQUENCE [LARGE SCALE GENOMIC DNA]</scope>
    <source>
        <strain evidence="6">MFLUCC 19-0629</strain>
    </source>
</reference>
<feature type="compositionally biased region" description="Polar residues" evidence="4">
    <location>
        <begin position="1656"/>
        <end position="1675"/>
    </location>
</feature>
<evidence type="ECO:0000256" key="2">
    <source>
        <dbReference type="ARBA" id="ARBA00022694"/>
    </source>
</evidence>
<dbReference type="GO" id="GO:0008033">
    <property type="term" value="P:tRNA processing"/>
    <property type="evidence" value="ECO:0007669"/>
    <property type="project" value="UniProtKB-KW"/>
</dbReference>
<evidence type="ECO:0000256" key="4">
    <source>
        <dbReference type="SAM" id="MobiDB-lite"/>
    </source>
</evidence>
<comment type="function">
    <text evidence="3">tRNA nucleus export receptor which facilitates tRNA translocation across the nuclear pore complex. Involved in pre-tRNA splicing, probably by affecting the interaction of pre-tRNA with splicing endonuclease.</text>
</comment>
<dbReference type="InterPro" id="IPR036322">
    <property type="entry name" value="WD40_repeat_dom_sf"/>
</dbReference>
<dbReference type="PANTHER" id="PTHR11223">
    <property type="entry name" value="EXPORTIN 1/5"/>
    <property type="match status" value="1"/>
</dbReference>
<dbReference type="Pfam" id="PF03810">
    <property type="entry name" value="IBN_N"/>
    <property type="match status" value="1"/>
</dbReference>
<feature type="region of interest" description="Disordered" evidence="4">
    <location>
        <begin position="1620"/>
        <end position="1639"/>
    </location>
</feature>
<keyword evidence="7" id="KW-1185">Reference proteome</keyword>
<dbReference type="InterPro" id="IPR015943">
    <property type="entry name" value="WD40/YVTN_repeat-like_dom_sf"/>
</dbReference>
<protein>
    <recommendedName>
        <fullName evidence="5">Importin N-terminal domain-containing protein</fullName>
    </recommendedName>
</protein>
<proteinExistence type="inferred from homology"/>
<dbReference type="InterPro" id="IPR011989">
    <property type="entry name" value="ARM-like"/>
</dbReference>
<evidence type="ECO:0000313" key="7">
    <source>
        <dbReference type="Proteomes" id="UP001369815"/>
    </source>
</evidence>
<dbReference type="GO" id="GO:0042565">
    <property type="term" value="C:RNA nuclear export complex"/>
    <property type="evidence" value="ECO:0007669"/>
    <property type="project" value="TreeGrafter"/>
</dbReference>
<evidence type="ECO:0000313" key="6">
    <source>
        <dbReference type="EMBL" id="KAK6952668.1"/>
    </source>
</evidence>
<feature type="domain" description="Importin N-terminal" evidence="5">
    <location>
        <begin position="485"/>
        <end position="571"/>
    </location>
</feature>
<dbReference type="Gene3D" id="1.25.10.10">
    <property type="entry name" value="Leucine-rich Repeat Variant"/>
    <property type="match status" value="1"/>
</dbReference>
<dbReference type="SUPFAM" id="SSF48371">
    <property type="entry name" value="ARM repeat"/>
    <property type="match status" value="1"/>
</dbReference>
<dbReference type="GO" id="GO:0005049">
    <property type="term" value="F:nuclear export signal receptor activity"/>
    <property type="evidence" value="ECO:0007669"/>
    <property type="project" value="InterPro"/>
</dbReference>
<sequence length="1685" mass="188514">MEVHGRGITPLKSLALDLPPSCVEFCPSHPDYVVVGTYNLQKEDKTEADITTETDDEIQQVKKTQTRNGSLVLFKLLKTADIKRVQTVLYPSAILDLHFHPSRERSNVLAVVSSTGSLSFFNLSILEESSASLKEIITHKPLGDDEGVLFLSCSWHPHIPELLAITTSSYEVHILRVTDLWDTSKTRDGPVITHSLEAWTVAFSSLTPSRLRSDESGSSEDSFEQFAVFSGGDDSKLLTTNCAYYSARTDAEGDLIEASHPPIVFKGHGAGVTAILPLNLQISLHDSVIVTGSYDDYIRVYAFDEQRNGMPPYRPRLLAEQNLQGGVWRLKLIRLEKAPAYTKGENQPWKVFVLASCMHAGSRVLEISGGTEPEFCGIKVLGRFEEHKSMNYGSDFQPGSETLPDDSHLKARLTDSSRPPLQRSSPYRASSSSPNTMAAHTAVNGNMGSGSVGFGADNMEVLPKIHKALEVIHNPHSPNDARKDAQMFLEDVKNNGNASFYGFHLSVDKTQSPVVRHYALSLLEYVIKHKWADYTEDQATDLRNGVLELSRGITREDPAYLRNKIALLWVEVAKRTWAGEWMDMDALLCQLWSGPAVHKELVLCILEMLSDDIFSGDDTVVAVREGVLSKASVEIFTPAAVLTETFPNRQAGPDVRCGSEGWLARITDLLNRCLSEDIQNDSEVRSCAVRALGVLYSLLPWVVPNAVTATQCVPVMCEGLRANHIEVQKASLEALHSLYSRTSFVDQEFIDLVVPLYGSKYIDLFRQLFQWSVVDPEDIDDDKYQFSKKLSEVISFLGTYMDRRFNVLPNDPSRIDFQGFLQLLLLIAQSQSLVVSIPVLVTWTRLLSNESLGRNIASLPSLIGPLLECCSSRLVRYESLPEDTQDPTFLFLLEDTDTIPERHAFLGNYRRYSSTVIELIVELQTTDAMQHILSQTDNILEHLYDDGPTFNMANYSKTSPQVLRVDAQATVIEAALKGYVRWREYVVVEERNAVEGSLESWCNRLLAMKFEDPLIRKRILELLVAFSINALDRNAGFMLKVLEHILVTWPATHPDYRVYTDAIKELQTESLVELQRLAVKMPDHLLDVYDQIEAKVNEMIASGTLDEKRQITYQTFLFTIVHRSTRLDQATKAQKLRGFVDPVVAQWQDDRLKQALSSYAGFCELMALDKAQNYIARMQMQNIADWGSVELDAEGQALQAELEERQTVLPLRPTKSFLTCSADKVEKGTDPYQVSCALWQDGFPIILPQLLNFLTHAHASHTSNNWTGLPPEMRSIVGRVLTDRFWQAGISEGSKDEFYARVLEKKLTLEGLASTIRGSIRFVRESCYAIIYCMTRLDVHFYGFSELPGPLAHALLADSFSLSAHQLINVLNLVRYLVDNCPIALREHFLPPILAACCQQMDARINSEWMKLEHQQAVKTGGDALTEEMKAESILRQLTNAAVMMVADFLDPARLNGNDGGKHRTLREFCLMHSSVVEPLLMFCTHAIRWHDSRCCNIMLRVFRSIVPEFSTGLPPSDTTAVIREYISSDVVKACITSIHEAYFVDLQKEFASLIAAILVTYNDFTQTARDVLLSLPNVKQADVDSGIEYMMRKETSSRGQRAVVLQLLGDIKGVSVSEMGKLSKSTRMPTKAPSAKRPIRSKMAQQFMTAPVPSHDTSGPGATSNGRENGNDNNLDGLASLFNS</sequence>
<evidence type="ECO:0000256" key="3">
    <source>
        <dbReference type="ARBA" id="ARBA00025147"/>
    </source>
</evidence>
<dbReference type="InterPro" id="IPR045065">
    <property type="entry name" value="XPO1/5"/>
</dbReference>
<dbReference type="PANTHER" id="PTHR11223:SF3">
    <property type="entry name" value="EXPORTIN-5"/>
    <property type="match status" value="1"/>
</dbReference>
<dbReference type="Pfam" id="PF19273">
    <property type="entry name" value="Exportin-5"/>
    <property type="match status" value="1"/>
</dbReference>